<evidence type="ECO:0000259" key="2">
    <source>
        <dbReference type="Pfam" id="PF10592"/>
    </source>
</evidence>
<keyword evidence="4" id="KW-1185">Reference proteome</keyword>
<dbReference type="Pfam" id="PF10592">
    <property type="entry name" value="AIPR"/>
    <property type="match status" value="1"/>
</dbReference>
<dbReference type="STRING" id="907348.TresaDRAFT_1785"/>
<accession>H7EKE5</accession>
<dbReference type="RefSeq" id="WP_002704038.1">
    <property type="nucleotide sequence ID" value="NZ_AGRW01000044.1"/>
</dbReference>
<evidence type="ECO:0000313" key="3">
    <source>
        <dbReference type="EMBL" id="EIC02032.1"/>
    </source>
</evidence>
<organism evidence="3 4">
    <name type="scientific">Treponema saccharophilum DSM 2985</name>
    <dbReference type="NCBI Taxonomy" id="907348"/>
    <lineage>
        <taxon>Bacteria</taxon>
        <taxon>Pseudomonadati</taxon>
        <taxon>Spirochaetota</taxon>
        <taxon>Spirochaetia</taxon>
        <taxon>Spirochaetales</taxon>
        <taxon>Treponemataceae</taxon>
        <taxon>Treponema</taxon>
    </lineage>
</organism>
<comment type="caution">
    <text evidence="3">The sequence shown here is derived from an EMBL/GenBank/DDBJ whole genome shotgun (WGS) entry which is preliminary data.</text>
</comment>
<dbReference type="InterPro" id="IPR018891">
    <property type="entry name" value="AIPR_C"/>
</dbReference>
<dbReference type="AlphaFoldDB" id="H7EKE5"/>
<dbReference type="Gene3D" id="2.40.50.140">
    <property type="entry name" value="Nucleic acid-binding proteins"/>
    <property type="match status" value="1"/>
</dbReference>
<sequence>MENDFFKVAYVAQKYGLELKYKIREKFEGDLLGYLARIYEKNSSAFIVYSDFAFVCLDFHDIDGNILYAFFTKNRYPDKQPWFLSDIKTEDEIAELCSPSGSSSDGDDGADKSSRGKRRIVQRVVTVFEDKTLRTNTSVKALVDKYRKEHSGGGEKDGVVFERMLIQAIIENDSPNSINNDESLLDAICVDDYYDSGIDGICIRVNGHIVTNKKLLDFIIASDKGIRSAEIILIQSKCKDSFDLKEISVFIMGIQNFLDRESTRKLNPKILAWFDIKNDILARPEDWTELTHIEVRPFYVAANAKWTNSSEVLGSFETLRKAAERMENGIYSISSPVFVDEERVLKLSANDNETFSVRIKLNGTPLQLSGDEAVMGCAAMINATELLKILTDETTGNLKRGLFEENVRDYQGNTGVNLSIKETIRTAPESFILRNNGITILSNRLEYPTLDSVRITNPQIVNGCQTCSVIYYAHKEGLDISNVKVFARIISTNDSETINSIVSANNNQNMVHDMINEITKSYHKKLEVFFRNFEDTSEQRHVYYERRSKSLAGENICAYQKCSFKTLLQSAVAVWFDSPFDAMASEYQLLPLYRDRVFSDNHSEICYYASASLYSAFERLIYQGKLDSKFRSAKSYACYLVKESLGSGTVSMNDTKKSVSLSRSILSLCKRDAELEDEFNDALLVFEKAEELFTKANGGKRMGDFLSSHKIMSYLRDAKKALGVRTEEKSDENNTGTYSGRIARIGRDRYGRYYLFITRSTGTVFAHESYSESVSFACLQNGQNVVYELGPDANGKEVAKNVRA</sequence>
<dbReference type="OrthoDB" id="9806213at2"/>
<feature type="domain" description="Abortive phage infection protein C-terminal" evidence="2">
    <location>
        <begin position="403"/>
        <end position="625"/>
    </location>
</feature>
<feature type="region of interest" description="Disordered" evidence="1">
    <location>
        <begin position="96"/>
        <end position="116"/>
    </location>
</feature>
<gene>
    <name evidence="3" type="ORF">TresaDRAFT_1785</name>
</gene>
<dbReference type="Proteomes" id="UP000003571">
    <property type="component" value="Unassembled WGS sequence"/>
</dbReference>
<dbReference type="InterPro" id="IPR012340">
    <property type="entry name" value="NA-bd_OB-fold"/>
</dbReference>
<reference evidence="3 4" key="1">
    <citation type="submission" date="2011-09" db="EMBL/GenBank/DDBJ databases">
        <title>The draft genome of Treponema saccharophilum DSM 2985.</title>
        <authorList>
            <consortium name="US DOE Joint Genome Institute (JGI-PGF)"/>
            <person name="Lucas S."/>
            <person name="Copeland A."/>
            <person name="Lapidus A."/>
            <person name="Glavina del Rio T."/>
            <person name="Dalin E."/>
            <person name="Tice H."/>
            <person name="Bruce D."/>
            <person name="Goodwin L."/>
            <person name="Pitluck S."/>
            <person name="Peters L."/>
            <person name="Kyrpides N."/>
            <person name="Mavromatis K."/>
            <person name="Ivanova N."/>
            <person name="Markowitz V."/>
            <person name="Cheng J.-F."/>
            <person name="Hugenholtz P."/>
            <person name="Woyke T."/>
            <person name="Wu D."/>
            <person name="Gronow S."/>
            <person name="Wellnitz S."/>
            <person name="Brambilla E."/>
            <person name="Klenk H.-P."/>
            <person name="Eisen J.A."/>
        </authorList>
    </citation>
    <scope>NUCLEOTIDE SEQUENCE [LARGE SCALE GENOMIC DNA]</scope>
    <source>
        <strain evidence="3 4">DSM 2985</strain>
    </source>
</reference>
<dbReference type="PATRIC" id="fig|907348.3.peg.1359"/>
<dbReference type="eggNOG" id="COG2159">
    <property type="taxonomic scope" value="Bacteria"/>
</dbReference>
<protein>
    <submittedName>
        <fullName evidence="3">Abortive phage infection</fullName>
    </submittedName>
</protein>
<name>H7EKE5_9SPIR</name>
<dbReference type="EMBL" id="AGRW01000044">
    <property type="protein sequence ID" value="EIC02032.1"/>
    <property type="molecule type" value="Genomic_DNA"/>
</dbReference>
<evidence type="ECO:0000313" key="4">
    <source>
        <dbReference type="Proteomes" id="UP000003571"/>
    </source>
</evidence>
<evidence type="ECO:0000256" key="1">
    <source>
        <dbReference type="SAM" id="MobiDB-lite"/>
    </source>
</evidence>
<proteinExistence type="predicted"/>